<dbReference type="Pfam" id="PF13715">
    <property type="entry name" value="CarbopepD_reg_2"/>
    <property type="match status" value="1"/>
</dbReference>
<dbReference type="InterPro" id="IPR008969">
    <property type="entry name" value="CarboxyPept-like_regulatory"/>
</dbReference>
<evidence type="ECO:0000256" key="2">
    <source>
        <dbReference type="ARBA" id="ARBA00022448"/>
    </source>
</evidence>
<dbReference type="Gene3D" id="2.170.130.10">
    <property type="entry name" value="TonB-dependent receptor, plug domain"/>
    <property type="match status" value="1"/>
</dbReference>
<dbReference type="Gene3D" id="2.40.170.20">
    <property type="entry name" value="TonB-dependent receptor, beta-barrel domain"/>
    <property type="match status" value="1"/>
</dbReference>
<evidence type="ECO:0000256" key="8">
    <source>
        <dbReference type="PROSITE-ProRule" id="PRU01360"/>
    </source>
</evidence>
<keyword evidence="3 8" id="KW-1134">Transmembrane beta strand</keyword>
<dbReference type="InterPro" id="IPR023996">
    <property type="entry name" value="TonB-dep_OMP_SusC/RagA"/>
</dbReference>
<keyword evidence="13" id="KW-1185">Reference proteome</keyword>
<dbReference type="Pfam" id="PF07715">
    <property type="entry name" value="Plug"/>
    <property type="match status" value="1"/>
</dbReference>
<keyword evidence="5 9" id="KW-0798">TonB box</keyword>
<comment type="subcellular location">
    <subcellularLocation>
        <location evidence="1 8">Cell outer membrane</location>
        <topology evidence="1 8">Multi-pass membrane protein</topology>
    </subcellularLocation>
</comment>
<dbReference type="SUPFAM" id="SSF56935">
    <property type="entry name" value="Porins"/>
    <property type="match status" value="1"/>
</dbReference>
<dbReference type="Gene3D" id="2.60.40.1120">
    <property type="entry name" value="Carboxypeptidase-like, regulatory domain"/>
    <property type="match status" value="1"/>
</dbReference>
<evidence type="ECO:0000256" key="3">
    <source>
        <dbReference type="ARBA" id="ARBA00022452"/>
    </source>
</evidence>
<keyword evidence="2 8" id="KW-0813">Transport</keyword>
<evidence type="ECO:0000313" key="12">
    <source>
        <dbReference type="EMBL" id="MFD1144500.1"/>
    </source>
</evidence>
<sequence>MKKRITRLGSSHRIAQQILTPCLLFSLLTSPAWTYAGGKNPGLEKKSTTTAPLAVDVMGTVTDESGTGLPGVNVVVKGTTQGTTTDAEGKYKISVPDTRATLVFSSVGYLKQELVVGSQTSINVKLSPDDQTLSEVVVVGYGSQLKKEVTGAVQTVTAKELKDIPVSQVTQKLQGRLAGVQINQATGKPGQGMSVRIRGQLSVSAGSEPLYVVDGFPITGSIGAINPDEIEDISVLKDASSTSLYGSRAANGVVLITTKRGQAGKTSVSFNAFAGVQQVPEKGRIKMLNAQEFAQFKKEYYEDDAKPVPAEFQNPAQYADKDNDWFGALLRTAPIQSYNLTISSNTDKARTSIVAGIFDQEGVILNTKYTRYSLRMNTDYDVSDKVRVGFNIAPQYVFDNTPRTDGDRGTGILFNALHTWPVMPIRDANGELTKFNTFPSSTGNIYNYPNWVRAATELVNQNKQTKLLSNAYLQYSPISGLRLKSTINIEFENNKFFFFNPSTATSAMNVPIPTTAVSIRQALENVGWLNENTATYNRSFGDHNFELLAGYTNQRFRQEFSRIQADTYADDRLPTVQAALNINRGGTQNGVNDWTLTSLLSRLNYNYKGKYLFTAAIRRDGSSRFGSNNRWGTFPSVSAGWVVSDEAFLQGTPEISFAKLRASYGIIGNNNIGNYTQYALINNTVNSVFGSTVATGAAVTTLANPNLGWETTRQLDLGLDLGLFNDRIQFTYDFYTKRTTNLLYAVQIPQEAGFGTFWDNIGEIKFWGHEFAVTTRNTEGKLQWTTNANISFNRNKVLELAPGIDRVYGTFHITQVGQPFGMFYGLVKDGFYRSQEEVDSSPIVPGRSAVGTIKFKDVNGDGIITNGGDMDDRTIIGSPFPKFTYGITNNLSYGKWDLSIVGSGSYGNQLWVRHLYSTANLDGVFNMVEGVKDRFRVQSIRNADGKVTSRTVITEGKGMYGATNEGGNYTGLERDWNSSHFLADASFFTIKNITLGYTFGKLQKFFQSARVYASVQQAYVFTKYWGGPNPETSAQADGGGDGGNLSQGVDFSNYPVPRTYTIGVNLNF</sequence>
<reference evidence="13" key="1">
    <citation type="journal article" date="2019" name="Int. J. Syst. Evol. Microbiol.">
        <title>The Global Catalogue of Microorganisms (GCM) 10K type strain sequencing project: providing services to taxonomists for standard genome sequencing and annotation.</title>
        <authorList>
            <consortium name="The Broad Institute Genomics Platform"/>
            <consortium name="The Broad Institute Genome Sequencing Center for Infectious Disease"/>
            <person name="Wu L."/>
            <person name="Ma J."/>
        </authorList>
    </citation>
    <scope>NUCLEOTIDE SEQUENCE [LARGE SCALE GENOMIC DNA]</scope>
    <source>
        <strain evidence="13">CCUG 55608</strain>
    </source>
</reference>
<keyword evidence="6 8" id="KW-0472">Membrane</keyword>
<dbReference type="NCBIfam" id="TIGR04056">
    <property type="entry name" value="OMP_RagA_SusC"/>
    <property type="match status" value="1"/>
</dbReference>
<dbReference type="InterPro" id="IPR037066">
    <property type="entry name" value="Plug_dom_sf"/>
</dbReference>
<evidence type="ECO:0000256" key="1">
    <source>
        <dbReference type="ARBA" id="ARBA00004571"/>
    </source>
</evidence>
<gene>
    <name evidence="12" type="ORF">ACFQ4C_25455</name>
</gene>
<dbReference type="InterPro" id="IPR036942">
    <property type="entry name" value="Beta-barrel_TonB_sf"/>
</dbReference>
<dbReference type="SUPFAM" id="SSF49464">
    <property type="entry name" value="Carboxypeptidase regulatory domain-like"/>
    <property type="match status" value="1"/>
</dbReference>
<protein>
    <submittedName>
        <fullName evidence="12">SusC/RagA family TonB-linked outer membrane protein</fullName>
    </submittedName>
</protein>
<dbReference type="NCBIfam" id="TIGR04057">
    <property type="entry name" value="SusC_RagA_signa"/>
    <property type="match status" value="1"/>
</dbReference>
<feature type="domain" description="TonB-dependent receptor plug" evidence="11">
    <location>
        <begin position="146"/>
        <end position="253"/>
    </location>
</feature>
<keyword evidence="7 8" id="KW-0998">Cell outer membrane</keyword>
<dbReference type="InterPro" id="IPR000531">
    <property type="entry name" value="Beta-barrel_TonB"/>
</dbReference>
<evidence type="ECO:0000256" key="6">
    <source>
        <dbReference type="ARBA" id="ARBA00023136"/>
    </source>
</evidence>
<evidence type="ECO:0000259" key="11">
    <source>
        <dbReference type="Pfam" id="PF07715"/>
    </source>
</evidence>
<evidence type="ECO:0000256" key="7">
    <source>
        <dbReference type="ARBA" id="ARBA00023237"/>
    </source>
</evidence>
<dbReference type="Proteomes" id="UP001597116">
    <property type="component" value="Unassembled WGS sequence"/>
</dbReference>
<dbReference type="Pfam" id="PF00593">
    <property type="entry name" value="TonB_dep_Rec_b-barrel"/>
    <property type="match status" value="1"/>
</dbReference>
<organism evidence="12 13">
    <name type="scientific">Larkinella insperata</name>
    <dbReference type="NCBI Taxonomy" id="332158"/>
    <lineage>
        <taxon>Bacteria</taxon>
        <taxon>Pseudomonadati</taxon>
        <taxon>Bacteroidota</taxon>
        <taxon>Cytophagia</taxon>
        <taxon>Cytophagales</taxon>
        <taxon>Spirosomataceae</taxon>
        <taxon>Larkinella</taxon>
    </lineage>
</organism>
<comment type="similarity">
    <text evidence="8 9">Belongs to the TonB-dependent receptor family.</text>
</comment>
<proteinExistence type="inferred from homology"/>
<dbReference type="RefSeq" id="WP_265988614.1">
    <property type="nucleotide sequence ID" value="NZ_CP110973.1"/>
</dbReference>
<dbReference type="EMBL" id="JBHTLP010000021">
    <property type="protein sequence ID" value="MFD1144500.1"/>
    <property type="molecule type" value="Genomic_DNA"/>
</dbReference>
<evidence type="ECO:0000256" key="9">
    <source>
        <dbReference type="RuleBase" id="RU003357"/>
    </source>
</evidence>
<feature type="domain" description="TonB-dependent receptor-like beta-barrel" evidence="10">
    <location>
        <begin position="437"/>
        <end position="907"/>
    </location>
</feature>
<evidence type="ECO:0000256" key="5">
    <source>
        <dbReference type="ARBA" id="ARBA00023077"/>
    </source>
</evidence>
<name>A0ABW3QNT3_9BACT</name>
<dbReference type="InterPro" id="IPR023997">
    <property type="entry name" value="TonB-dep_OMP_SusC/RagA_CS"/>
</dbReference>
<dbReference type="PROSITE" id="PS52016">
    <property type="entry name" value="TONB_DEPENDENT_REC_3"/>
    <property type="match status" value="1"/>
</dbReference>
<keyword evidence="4 8" id="KW-0812">Transmembrane</keyword>
<evidence type="ECO:0000259" key="10">
    <source>
        <dbReference type="Pfam" id="PF00593"/>
    </source>
</evidence>
<accession>A0ABW3QNT3</accession>
<evidence type="ECO:0000313" key="13">
    <source>
        <dbReference type="Proteomes" id="UP001597116"/>
    </source>
</evidence>
<evidence type="ECO:0000256" key="4">
    <source>
        <dbReference type="ARBA" id="ARBA00022692"/>
    </source>
</evidence>
<dbReference type="InterPro" id="IPR012910">
    <property type="entry name" value="Plug_dom"/>
</dbReference>
<comment type="caution">
    <text evidence="12">The sequence shown here is derived from an EMBL/GenBank/DDBJ whole genome shotgun (WGS) entry which is preliminary data.</text>
</comment>
<dbReference type="InterPro" id="IPR039426">
    <property type="entry name" value="TonB-dep_rcpt-like"/>
</dbReference>